<sequence length="206" mass="22355">MKNIGVFITASLLAGCATTSPSISWVASTKVDEFTDNKTCSVSVGSFYTNGSVFTYSNHYYPYIEVVNGDLRLGVKSGGKHPIPVGDVQIRIDSNTAWTISSSETPLDYVPEGTFSNMQEYAKNLPEQNQKLVEDTYRTAMETTARAMSPFTATTGGKAQSILKEMLSGKKIKYRTIGLNQASSSTGEYDLGPSLQESLSRCGIQL</sequence>
<evidence type="ECO:0000313" key="2">
    <source>
        <dbReference type="Proteomes" id="UP000242181"/>
    </source>
</evidence>
<evidence type="ECO:0008006" key="3">
    <source>
        <dbReference type="Google" id="ProtNLM"/>
    </source>
</evidence>
<name>A0A2P7R9Y2_9GAMM</name>
<accession>A0A2P7R9Y2</accession>
<proteinExistence type="predicted"/>
<evidence type="ECO:0000313" key="1">
    <source>
        <dbReference type="EMBL" id="PSJ46993.1"/>
    </source>
</evidence>
<gene>
    <name evidence="1" type="ORF">C7I36_03595</name>
</gene>
<comment type="caution">
    <text evidence="1">The sequence shown here is derived from an EMBL/GenBank/DDBJ whole genome shotgun (WGS) entry which is preliminary data.</text>
</comment>
<dbReference type="PROSITE" id="PS51257">
    <property type="entry name" value="PROKAR_LIPOPROTEIN"/>
    <property type="match status" value="1"/>
</dbReference>
<dbReference type="Proteomes" id="UP000242181">
    <property type="component" value="Unassembled WGS sequence"/>
</dbReference>
<keyword evidence="2" id="KW-1185">Reference proteome</keyword>
<reference evidence="1 2" key="1">
    <citation type="submission" date="2018-03" db="EMBL/GenBank/DDBJ databases">
        <title>The draft genome of Zobellella taiwanensis JCM 13381.</title>
        <authorList>
            <person name="Liu L."/>
            <person name="Li L."/>
            <person name="Wang T."/>
            <person name="Zhang X."/>
            <person name="Liang L."/>
        </authorList>
    </citation>
    <scope>NUCLEOTIDE SEQUENCE [LARGE SCALE GENOMIC DNA]</scope>
    <source>
        <strain evidence="1 2">JCM 13381</strain>
    </source>
</reference>
<dbReference type="OrthoDB" id="8478010at2"/>
<dbReference type="RefSeq" id="WP_106452355.1">
    <property type="nucleotide sequence ID" value="NZ_PXYH01000003.1"/>
</dbReference>
<organism evidence="1 2">
    <name type="scientific">Zobellella taiwanensis</name>
    <dbReference type="NCBI Taxonomy" id="347535"/>
    <lineage>
        <taxon>Bacteria</taxon>
        <taxon>Pseudomonadati</taxon>
        <taxon>Pseudomonadota</taxon>
        <taxon>Gammaproteobacteria</taxon>
        <taxon>Aeromonadales</taxon>
        <taxon>Aeromonadaceae</taxon>
        <taxon>Zobellella</taxon>
    </lineage>
</organism>
<dbReference type="EMBL" id="PXYH01000003">
    <property type="protein sequence ID" value="PSJ46993.1"/>
    <property type="molecule type" value="Genomic_DNA"/>
</dbReference>
<dbReference type="AlphaFoldDB" id="A0A2P7R9Y2"/>
<protein>
    <recommendedName>
        <fullName evidence="3">Lipoprotein</fullName>
    </recommendedName>
</protein>